<organism evidence="2 3">
    <name type="scientific">Nesterenkonia rhizosphaerae</name>
    <dbReference type="NCBI Taxonomy" id="1348272"/>
    <lineage>
        <taxon>Bacteria</taxon>
        <taxon>Bacillati</taxon>
        <taxon>Actinomycetota</taxon>
        <taxon>Actinomycetes</taxon>
        <taxon>Micrococcales</taxon>
        <taxon>Micrococcaceae</taxon>
        <taxon>Nesterenkonia</taxon>
    </lineage>
</organism>
<dbReference type="EMBL" id="BAABLW010000001">
    <property type="protein sequence ID" value="GAA4911308.1"/>
    <property type="molecule type" value="Genomic_DNA"/>
</dbReference>
<sequence length="253" mass="26217">MPLILTRHPAQSGDLEARLRQAGVQIRFMALTAQVLPVNTAELTTAAEQLSAGEFDWVLFTSGATVRALLAAGWSGEVPAHTQVGVVGPGTAGVLESLTGIAEVWMPQAEHSAAGILKELNPPVHGGRLLLPQSAQARPLLVEGLRAQGWTVVHVQAYQTVSAEAGQAPQGRRSIYPAVDPSELMRPEDLGPGDVVLVTASSAAQELLPRLQQDGVRLLAIGEPTAATLAAAGRPADAVLKAPTADGVLAALN</sequence>
<comment type="caution">
    <text evidence="2">The sequence shown here is derived from an EMBL/GenBank/DDBJ whole genome shotgun (WGS) entry which is preliminary data.</text>
</comment>
<dbReference type="PANTHER" id="PTHR40082">
    <property type="entry name" value="BLR5956 PROTEIN"/>
    <property type="match status" value="1"/>
</dbReference>
<evidence type="ECO:0000313" key="3">
    <source>
        <dbReference type="Proteomes" id="UP001500368"/>
    </source>
</evidence>
<dbReference type="Gene3D" id="3.40.50.10090">
    <property type="match status" value="2"/>
</dbReference>
<dbReference type="Proteomes" id="UP001500368">
    <property type="component" value="Unassembled WGS sequence"/>
</dbReference>
<feature type="domain" description="Tetrapyrrole biosynthesis uroporphyrinogen III synthase" evidence="1">
    <location>
        <begin position="14"/>
        <end position="249"/>
    </location>
</feature>
<dbReference type="CDD" id="cd06578">
    <property type="entry name" value="HemD"/>
    <property type="match status" value="1"/>
</dbReference>
<accession>A0ABP9FSM7</accession>
<dbReference type="InterPro" id="IPR036108">
    <property type="entry name" value="4pyrrol_syn_uPrphyn_synt_sf"/>
</dbReference>
<evidence type="ECO:0000313" key="2">
    <source>
        <dbReference type="EMBL" id="GAA4911308.1"/>
    </source>
</evidence>
<reference evidence="3" key="1">
    <citation type="journal article" date="2019" name="Int. J. Syst. Evol. Microbiol.">
        <title>The Global Catalogue of Microorganisms (GCM) 10K type strain sequencing project: providing services to taxonomists for standard genome sequencing and annotation.</title>
        <authorList>
            <consortium name="The Broad Institute Genomics Platform"/>
            <consortium name="The Broad Institute Genome Sequencing Center for Infectious Disease"/>
            <person name="Wu L."/>
            <person name="Ma J."/>
        </authorList>
    </citation>
    <scope>NUCLEOTIDE SEQUENCE [LARGE SCALE GENOMIC DNA]</scope>
    <source>
        <strain evidence="3">JCM 19129</strain>
    </source>
</reference>
<name>A0ABP9FSM7_9MICC</name>
<dbReference type="RefSeq" id="WP_345476273.1">
    <property type="nucleotide sequence ID" value="NZ_BAABLW010000001.1"/>
</dbReference>
<protein>
    <recommendedName>
        <fullName evidence="1">Tetrapyrrole biosynthesis uroporphyrinogen III synthase domain-containing protein</fullName>
    </recommendedName>
</protein>
<evidence type="ECO:0000259" key="1">
    <source>
        <dbReference type="Pfam" id="PF02602"/>
    </source>
</evidence>
<dbReference type="PANTHER" id="PTHR40082:SF1">
    <property type="entry name" value="BLR5956 PROTEIN"/>
    <property type="match status" value="1"/>
</dbReference>
<dbReference type="SUPFAM" id="SSF69618">
    <property type="entry name" value="HemD-like"/>
    <property type="match status" value="1"/>
</dbReference>
<proteinExistence type="predicted"/>
<dbReference type="InterPro" id="IPR003754">
    <property type="entry name" value="4pyrrol_synth_uPrphyn_synth"/>
</dbReference>
<keyword evidence="3" id="KW-1185">Reference proteome</keyword>
<dbReference type="Pfam" id="PF02602">
    <property type="entry name" value="HEM4"/>
    <property type="match status" value="1"/>
</dbReference>
<gene>
    <name evidence="2" type="ORF">GCM10025790_02080</name>
</gene>
<dbReference type="InterPro" id="IPR039793">
    <property type="entry name" value="UROS/Hem4"/>
</dbReference>